<feature type="compositionally biased region" description="Basic and acidic residues" evidence="1">
    <location>
        <begin position="385"/>
        <end position="417"/>
    </location>
</feature>
<evidence type="ECO:0000313" key="2">
    <source>
        <dbReference type="EMBL" id="ORX36024.1"/>
    </source>
</evidence>
<dbReference type="GeneID" id="33558078"/>
<dbReference type="PANTHER" id="PTHR42923:SF20">
    <property type="entry name" value="FLAVIN-CONTAINING AMINE OXIDASEDEHYDROGENASE"/>
    <property type="match status" value="1"/>
</dbReference>
<dbReference type="PRINTS" id="PR00419">
    <property type="entry name" value="ADXRDTASE"/>
</dbReference>
<dbReference type="Proteomes" id="UP000193218">
    <property type="component" value="Unassembled WGS sequence"/>
</dbReference>
<organism evidence="2 3">
    <name type="scientific">Kockovaella imperatae</name>
    <dbReference type="NCBI Taxonomy" id="4999"/>
    <lineage>
        <taxon>Eukaryota</taxon>
        <taxon>Fungi</taxon>
        <taxon>Dikarya</taxon>
        <taxon>Basidiomycota</taxon>
        <taxon>Agaricomycotina</taxon>
        <taxon>Tremellomycetes</taxon>
        <taxon>Tremellales</taxon>
        <taxon>Cuniculitremaceae</taxon>
        <taxon>Kockovaella</taxon>
    </lineage>
</organism>
<feature type="region of interest" description="Disordered" evidence="1">
    <location>
        <begin position="370"/>
        <end position="417"/>
    </location>
</feature>
<dbReference type="InParanoid" id="A0A1Y1UET2"/>
<dbReference type="OrthoDB" id="2019015at2759"/>
<dbReference type="InterPro" id="IPR036188">
    <property type="entry name" value="FAD/NAD-bd_sf"/>
</dbReference>
<dbReference type="Pfam" id="PF13450">
    <property type="entry name" value="NAD_binding_8"/>
    <property type="match status" value="1"/>
</dbReference>
<name>A0A1Y1UET2_9TREE</name>
<keyword evidence="3" id="KW-1185">Reference proteome</keyword>
<evidence type="ECO:0000313" key="3">
    <source>
        <dbReference type="Proteomes" id="UP000193218"/>
    </source>
</evidence>
<dbReference type="AlphaFoldDB" id="A0A1Y1UET2"/>
<dbReference type="GO" id="GO:0016491">
    <property type="term" value="F:oxidoreductase activity"/>
    <property type="evidence" value="ECO:0007669"/>
    <property type="project" value="TreeGrafter"/>
</dbReference>
<dbReference type="InterPro" id="IPR050464">
    <property type="entry name" value="Zeta_carotene_desat/Oxidored"/>
</dbReference>
<dbReference type="RefSeq" id="XP_021870153.1">
    <property type="nucleotide sequence ID" value="XM_022016269.1"/>
</dbReference>
<protein>
    <recommendedName>
        <fullName evidence="4">Flavin-containing amine oxidoreductase-domain containing protein</fullName>
    </recommendedName>
</protein>
<dbReference type="PANTHER" id="PTHR42923">
    <property type="entry name" value="PROTOPORPHYRINOGEN OXIDASE"/>
    <property type="match status" value="1"/>
</dbReference>
<comment type="caution">
    <text evidence="2">The sequence shown here is derived from an EMBL/GenBank/DDBJ whole genome shotgun (WGS) entry which is preliminary data.</text>
</comment>
<reference evidence="2 3" key="1">
    <citation type="submission" date="2017-03" db="EMBL/GenBank/DDBJ databases">
        <title>Widespread Adenine N6-methylation of Active Genes in Fungi.</title>
        <authorList>
            <consortium name="DOE Joint Genome Institute"/>
            <person name="Mondo S.J."/>
            <person name="Dannebaum R.O."/>
            <person name="Kuo R.C."/>
            <person name="Louie K.B."/>
            <person name="Bewick A.J."/>
            <person name="Labutti K."/>
            <person name="Haridas S."/>
            <person name="Kuo A."/>
            <person name="Salamov A."/>
            <person name="Ahrendt S.R."/>
            <person name="Lau R."/>
            <person name="Bowen B.P."/>
            <person name="Lipzen A."/>
            <person name="Sullivan W."/>
            <person name="Andreopoulos W.B."/>
            <person name="Clum A."/>
            <person name="Lindquist E."/>
            <person name="Daum C."/>
            <person name="Northen T.R."/>
            <person name="Ramamoorthy G."/>
            <person name="Schmitz R.J."/>
            <person name="Gryganskyi A."/>
            <person name="Culley D."/>
            <person name="Magnuson J."/>
            <person name="James T.Y."/>
            <person name="O'Malley M.A."/>
            <person name="Stajich J.E."/>
            <person name="Spatafora J.W."/>
            <person name="Visel A."/>
            <person name="Grigoriev I.V."/>
        </authorList>
    </citation>
    <scope>NUCLEOTIDE SEQUENCE [LARGE SCALE GENOMIC DNA]</scope>
    <source>
        <strain evidence="2 3">NRRL Y-17943</strain>
    </source>
</reference>
<dbReference type="Gene3D" id="3.50.50.60">
    <property type="entry name" value="FAD/NAD(P)-binding domain"/>
    <property type="match status" value="1"/>
</dbReference>
<proteinExistence type="predicted"/>
<dbReference type="Gene3D" id="1.10.405.20">
    <property type="match status" value="1"/>
</dbReference>
<sequence length="544" mass="62292">MAQSEKMKVCVVGAGASGMSAAYAMSRHPERFQVTVLDKEKEAGGMATSIKIDADKYGAGYINDGVQGCSPQFYNSIRMFDILGYKPTPVGMQVSFGKDKYYWSNVYPTQLSRSFEKDIKKFGRVLKIIKFFEVIFAFIPVNTMLRIFRFSPEFGERMIYPLVALFFGTGNQTPFISSAILERVFLDPSMKLFEFDEKSLLASIPTMYGFPNLHDTYATWQEKNEENGNVEYKIGYEVTAIKERSKKGVVVEWKKPDGKLEEGRFDELILACDADTALKLLGKNATWRERKVLGNVLYLNDVTITHNDLAYMEKHYETRYRPELNAKSQGKDDDEAFDFAEKNFRPLYYIKEYEQDRAKIEMSFDLTHYQPQFRGMPPTGPPRTESSDRDPTDPSDPAHDTTGDAARKGSDPDGKKEAKIEDHVFQTIFLDKEGSKDLWTEKEIAQDKRIYEKWWKQQSHRAQHYYKVVPWMMFLNGKNNTYFAGAWTILNMHELAVTSGFSAAYRLGAKYPFSGDEGCERLFKLYLAASHGVRAVSHTTRTVG</sequence>
<evidence type="ECO:0008006" key="4">
    <source>
        <dbReference type="Google" id="ProtNLM"/>
    </source>
</evidence>
<accession>A0A1Y1UET2</accession>
<dbReference type="SUPFAM" id="SSF51905">
    <property type="entry name" value="FAD/NAD(P)-binding domain"/>
    <property type="match status" value="1"/>
</dbReference>
<gene>
    <name evidence="2" type="ORF">BD324DRAFT_629890</name>
</gene>
<evidence type="ECO:0000256" key="1">
    <source>
        <dbReference type="SAM" id="MobiDB-lite"/>
    </source>
</evidence>
<dbReference type="STRING" id="4999.A0A1Y1UET2"/>
<dbReference type="EMBL" id="NBSH01000009">
    <property type="protein sequence ID" value="ORX36024.1"/>
    <property type="molecule type" value="Genomic_DNA"/>
</dbReference>